<organism evidence="2 3">
    <name type="scientific">Ureibacillus yapensis</name>
    <dbReference type="NCBI Taxonomy" id="2304605"/>
    <lineage>
        <taxon>Bacteria</taxon>
        <taxon>Bacillati</taxon>
        <taxon>Bacillota</taxon>
        <taxon>Bacilli</taxon>
        <taxon>Bacillales</taxon>
        <taxon>Caryophanaceae</taxon>
        <taxon>Ureibacillus</taxon>
    </lineage>
</organism>
<evidence type="ECO:0000313" key="2">
    <source>
        <dbReference type="EMBL" id="RHW40203.1"/>
    </source>
</evidence>
<protein>
    <submittedName>
        <fullName evidence="2">GNAT family N-acetyltransferase</fullName>
    </submittedName>
</protein>
<dbReference type="AlphaFoldDB" id="A0A396SEP5"/>
<keyword evidence="2" id="KW-0808">Transferase</keyword>
<dbReference type="SUPFAM" id="SSF55729">
    <property type="entry name" value="Acyl-CoA N-acyltransferases (Nat)"/>
    <property type="match status" value="1"/>
</dbReference>
<name>A0A396SEP5_9BACL</name>
<sequence>MQLVFYDRSYHDLIEQYQITEQQLKFTGAPIESNRLTELDSDRYAILAIQEGNLVTYFNLHKNEGVKPFADNPSAILLRAFSTDNRYRGKGYAKEVLKLLPSFIKEHFKEIDEIVLAVNKENDVAQKLYVKCGFIDHGERRMGKKGELIIMSCSL</sequence>
<gene>
    <name evidence="2" type="ORF">D1B33_04590</name>
</gene>
<accession>A0A396SEP5</accession>
<dbReference type="PROSITE" id="PS51186">
    <property type="entry name" value="GNAT"/>
    <property type="match status" value="1"/>
</dbReference>
<dbReference type="OrthoDB" id="66776at2"/>
<evidence type="ECO:0000259" key="1">
    <source>
        <dbReference type="PROSITE" id="PS51186"/>
    </source>
</evidence>
<dbReference type="Proteomes" id="UP000265692">
    <property type="component" value="Unassembled WGS sequence"/>
</dbReference>
<dbReference type="EMBL" id="QWEI01000001">
    <property type="protein sequence ID" value="RHW40203.1"/>
    <property type="molecule type" value="Genomic_DNA"/>
</dbReference>
<dbReference type="Pfam" id="PF00583">
    <property type="entry name" value="Acetyltransf_1"/>
    <property type="match status" value="1"/>
</dbReference>
<keyword evidence="3" id="KW-1185">Reference proteome</keyword>
<dbReference type="InterPro" id="IPR016181">
    <property type="entry name" value="Acyl_CoA_acyltransferase"/>
</dbReference>
<evidence type="ECO:0000313" key="3">
    <source>
        <dbReference type="Proteomes" id="UP000265692"/>
    </source>
</evidence>
<dbReference type="InterPro" id="IPR000182">
    <property type="entry name" value="GNAT_dom"/>
</dbReference>
<dbReference type="GO" id="GO:0016747">
    <property type="term" value="F:acyltransferase activity, transferring groups other than amino-acyl groups"/>
    <property type="evidence" value="ECO:0007669"/>
    <property type="project" value="InterPro"/>
</dbReference>
<reference evidence="2 3" key="1">
    <citation type="submission" date="2018-08" db="EMBL/GenBank/DDBJ databases">
        <title>Lysinibacillus sp. YLB-03 draft genome sequence.</title>
        <authorList>
            <person name="Yu L."/>
        </authorList>
    </citation>
    <scope>NUCLEOTIDE SEQUENCE [LARGE SCALE GENOMIC DNA]</scope>
    <source>
        <strain evidence="2 3">YLB-03</strain>
    </source>
</reference>
<dbReference type="Gene3D" id="3.40.630.30">
    <property type="match status" value="1"/>
</dbReference>
<comment type="caution">
    <text evidence="2">The sequence shown here is derived from an EMBL/GenBank/DDBJ whole genome shotgun (WGS) entry which is preliminary data.</text>
</comment>
<feature type="domain" description="N-acetyltransferase" evidence="1">
    <location>
        <begin position="3"/>
        <end position="155"/>
    </location>
</feature>
<proteinExistence type="predicted"/>
<dbReference type="RefSeq" id="WP_118875225.1">
    <property type="nucleotide sequence ID" value="NZ_QWEI01000001.1"/>
</dbReference>